<evidence type="ECO:0000313" key="2">
    <source>
        <dbReference type="Proteomes" id="UP000316437"/>
    </source>
</evidence>
<reference evidence="1 2" key="1">
    <citation type="submission" date="2019-06" db="EMBL/GenBank/DDBJ databases">
        <title>Sorghum-associated microbial communities from plants grown in Nebraska, USA.</title>
        <authorList>
            <person name="Schachtman D."/>
        </authorList>
    </citation>
    <scope>NUCLEOTIDE SEQUENCE [LARGE SCALE GENOMIC DNA]</scope>
    <source>
        <strain evidence="1 2">110</strain>
    </source>
</reference>
<sequence>MKNKINYCRDIDLSKIDLKCCDNEIVSIQEAGPIESHFFDAFLYRMQVQERKGIVKSMGVDYGLYNPSIQVEVRVNPNK</sequence>
<dbReference type="RefSeq" id="WP_142018681.1">
    <property type="nucleotide sequence ID" value="NZ_VFPD01000003.1"/>
</dbReference>
<dbReference type="Proteomes" id="UP000316437">
    <property type="component" value="Unassembled WGS sequence"/>
</dbReference>
<evidence type="ECO:0000313" key="1">
    <source>
        <dbReference type="EMBL" id="TQM18326.1"/>
    </source>
</evidence>
<comment type="caution">
    <text evidence="1">The sequence shown here is derived from an EMBL/GenBank/DDBJ whole genome shotgun (WGS) entry which is preliminary data.</text>
</comment>
<dbReference type="AlphaFoldDB" id="A0A543E9Y3"/>
<dbReference type="EMBL" id="VFPD01000003">
    <property type="protein sequence ID" value="TQM18326.1"/>
    <property type="molecule type" value="Genomic_DNA"/>
</dbReference>
<organism evidence="1 2">
    <name type="scientific">Chryseobacterium aquifrigidense</name>
    <dbReference type="NCBI Taxonomy" id="558021"/>
    <lineage>
        <taxon>Bacteria</taxon>
        <taxon>Pseudomonadati</taxon>
        <taxon>Bacteroidota</taxon>
        <taxon>Flavobacteriia</taxon>
        <taxon>Flavobacteriales</taxon>
        <taxon>Weeksellaceae</taxon>
        <taxon>Chryseobacterium group</taxon>
        <taxon>Chryseobacterium</taxon>
    </lineage>
</organism>
<gene>
    <name evidence="1" type="ORF">FB551_4107</name>
</gene>
<keyword evidence="2" id="KW-1185">Reference proteome</keyword>
<protein>
    <submittedName>
        <fullName evidence="1">Uncharacterized protein</fullName>
    </submittedName>
</protein>
<name>A0A543E9Y3_9FLAO</name>
<accession>A0A543E9Y3</accession>
<proteinExistence type="predicted"/>